<dbReference type="Proteomes" id="UP000828390">
    <property type="component" value="Unassembled WGS sequence"/>
</dbReference>
<dbReference type="AlphaFoldDB" id="A0A9D4KU76"/>
<reference evidence="1" key="1">
    <citation type="journal article" date="2019" name="bioRxiv">
        <title>The Genome of the Zebra Mussel, Dreissena polymorpha: A Resource for Invasive Species Research.</title>
        <authorList>
            <person name="McCartney M.A."/>
            <person name="Auch B."/>
            <person name="Kono T."/>
            <person name="Mallez S."/>
            <person name="Zhang Y."/>
            <person name="Obille A."/>
            <person name="Becker A."/>
            <person name="Abrahante J.E."/>
            <person name="Garbe J."/>
            <person name="Badalamenti J.P."/>
            <person name="Herman A."/>
            <person name="Mangelson H."/>
            <person name="Liachko I."/>
            <person name="Sullivan S."/>
            <person name="Sone E.D."/>
            <person name="Koren S."/>
            <person name="Silverstein K.A.T."/>
            <person name="Beckman K.B."/>
            <person name="Gohl D.M."/>
        </authorList>
    </citation>
    <scope>NUCLEOTIDE SEQUENCE</scope>
    <source>
        <strain evidence="1">Duluth1</strain>
        <tissue evidence="1">Whole animal</tissue>
    </source>
</reference>
<evidence type="ECO:0000313" key="1">
    <source>
        <dbReference type="EMBL" id="KAH3845799.1"/>
    </source>
</evidence>
<name>A0A9D4KU76_DREPO</name>
<evidence type="ECO:0000313" key="2">
    <source>
        <dbReference type="Proteomes" id="UP000828390"/>
    </source>
</evidence>
<gene>
    <name evidence="1" type="ORF">DPMN_088088</name>
</gene>
<organism evidence="1 2">
    <name type="scientific">Dreissena polymorpha</name>
    <name type="common">Zebra mussel</name>
    <name type="synonym">Mytilus polymorpha</name>
    <dbReference type="NCBI Taxonomy" id="45954"/>
    <lineage>
        <taxon>Eukaryota</taxon>
        <taxon>Metazoa</taxon>
        <taxon>Spiralia</taxon>
        <taxon>Lophotrochozoa</taxon>
        <taxon>Mollusca</taxon>
        <taxon>Bivalvia</taxon>
        <taxon>Autobranchia</taxon>
        <taxon>Heteroconchia</taxon>
        <taxon>Euheterodonta</taxon>
        <taxon>Imparidentia</taxon>
        <taxon>Neoheterodontei</taxon>
        <taxon>Myida</taxon>
        <taxon>Dreissenoidea</taxon>
        <taxon>Dreissenidae</taxon>
        <taxon>Dreissena</taxon>
    </lineage>
</organism>
<proteinExistence type="predicted"/>
<protein>
    <submittedName>
        <fullName evidence="1">Uncharacterized protein</fullName>
    </submittedName>
</protein>
<sequence length="59" mass="6734">MMAGQREGSGRPYTVGSFQAKLNQFEELMKEITLQDLEATAEEKRQMITGIHSTTRSWN</sequence>
<dbReference type="EMBL" id="JAIWYP010000003">
    <property type="protein sequence ID" value="KAH3845799.1"/>
    <property type="molecule type" value="Genomic_DNA"/>
</dbReference>
<comment type="caution">
    <text evidence="1">The sequence shown here is derived from an EMBL/GenBank/DDBJ whole genome shotgun (WGS) entry which is preliminary data.</text>
</comment>
<reference evidence="1" key="2">
    <citation type="submission" date="2020-11" db="EMBL/GenBank/DDBJ databases">
        <authorList>
            <person name="McCartney M.A."/>
            <person name="Auch B."/>
            <person name="Kono T."/>
            <person name="Mallez S."/>
            <person name="Becker A."/>
            <person name="Gohl D.M."/>
            <person name="Silverstein K.A.T."/>
            <person name="Koren S."/>
            <person name="Bechman K.B."/>
            <person name="Herman A."/>
            <person name="Abrahante J.E."/>
            <person name="Garbe J."/>
        </authorList>
    </citation>
    <scope>NUCLEOTIDE SEQUENCE</scope>
    <source>
        <strain evidence="1">Duluth1</strain>
        <tissue evidence="1">Whole animal</tissue>
    </source>
</reference>
<keyword evidence="2" id="KW-1185">Reference proteome</keyword>
<accession>A0A9D4KU76</accession>